<evidence type="ECO:0000256" key="1">
    <source>
        <dbReference type="SAM" id="SignalP"/>
    </source>
</evidence>
<protein>
    <submittedName>
        <fullName evidence="2">Putative secreted peptide</fullName>
    </submittedName>
</protein>
<name>A0A2M3ZML0_9DIPT</name>
<organism evidence="2">
    <name type="scientific">Anopheles braziliensis</name>
    <dbReference type="NCBI Taxonomy" id="58242"/>
    <lineage>
        <taxon>Eukaryota</taxon>
        <taxon>Metazoa</taxon>
        <taxon>Ecdysozoa</taxon>
        <taxon>Arthropoda</taxon>
        <taxon>Hexapoda</taxon>
        <taxon>Insecta</taxon>
        <taxon>Pterygota</taxon>
        <taxon>Neoptera</taxon>
        <taxon>Endopterygota</taxon>
        <taxon>Diptera</taxon>
        <taxon>Nematocera</taxon>
        <taxon>Culicoidea</taxon>
        <taxon>Culicidae</taxon>
        <taxon>Anophelinae</taxon>
        <taxon>Anopheles</taxon>
    </lineage>
</organism>
<dbReference type="AlphaFoldDB" id="A0A2M3ZML0"/>
<sequence>MPLAIPNLLLPLIISLGNVMSAVSSSPPGLSGDNFITFRFSFPFFSYVSFVHLMIPFFTSLTTTPPANLVWDTMIRPAPPFVRVSISFSLCVCRINDTPTTLETRKIRKQSNSNPSKMAYGRNSLPLHVLREKVRKKRTLNQSRQIAHRRDPLSVHIL</sequence>
<feature type="chain" id="PRO_5014597656" evidence="1">
    <location>
        <begin position="25"/>
        <end position="158"/>
    </location>
</feature>
<proteinExistence type="predicted"/>
<accession>A0A2M3ZML0</accession>
<feature type="signal peptide" evidence="1">
    <location>
        <begin position="1"/>
        <end position="24"/>
    </location>
</feature>
<evidence type="ECO:0000313" key="2">
    <source>
        <dbReference type="EMBL" id="MBW29776.1"/>
    </source>
</evidence>
<reference evidence="2" key="1">
    <citation type="submission" date="2018-01" db="EMBL/GenBank/DDBJ databases">
        <title>An insight into the sialome of Amazonian anophelines.</title>
        <authorList>
            <person name="Ribeiro J.M."/>
            <person name="Scarpassa V."/>
            <person name="Calvo E."/>
        </authorList>
    </citation>
    <scope>NUCLEOTIDE SEQUENCE</scope>
    <source>
        <tissue evidence="2">Salivary glands</tissue>
    </source>
</reference>
<keyword evidence="1" id="KW-0732">Signal</keyword>
<dbReference type="EMBL" id="GGFM01009025">
    <property type="protein sequence ID" value="MBW29776.1"/>
    <property type="molecule type" value="Transcribed_RNA"/>
</dbReference>